<keyword evidence="2" id="KW-0813">Transport</keyword>
<evidence type="ECO:0000256" key="3">
    <source>
        <dbReference type="ARBA" id="ARBA00022692"/>
    </source>
</evidence>
<feature type="transmembrane region" description="Helical" evidence="7">
    <location>
        <begin position="124"/>
        <end position="145"/>
    </location>
</feature>
<dbReference type="Gene3D" id="1.20.1720.10">
    <property type="entry name" value="Multidrug resistance protein D"/>
    <property type="match status" value="1"/>
</dbReference>
<dbReference type="Pfam" id="PF07690">
    <property type="entry name" value="MFS_1"/>
    <property type="match status" value="2"/>
</dbReference>
<reference evidence="9 10" key="1">
    <citation type="submission" date="2018-11" db="EMBL/GenBank/DDBJ databases">
        <title>Draft genome of Simplicispira Flexivirga sp. BO-16.</title>
        <authorList>
            <person name="Im W.T."/>
        </authorList>
    </citation>
    <scope>NUCLEOTIDE SEQUENCE [LARGE SCALE GENOMIC DNA]</scope>
    <source>
        <strain evidence="9 10">BO-16</strain>
    </source>
</reference>
<dbReference type="InterPro" id="IPR036259">
    <property type="entry name" value="MFS_trans_sf"/>
</dbReference>
<feature type="transmembrane region" description="Helical" evidence="7">
    <location>
        <begin position="446"/>
        <end position="467"/>
    </location>
</feature>
<feature type="domain" description="Major facilitator superfamily (MFS) profile" evidence="8">
    <location>
        <begin position="33"/>
        <end position="471"/>
    </location>
</feature>
<protein>
    <submittedName>
        <fullName evidence="9">MFS transporter</fullName>
    </submittedName>
</protein>
<dbReference type="InterPro" id="IPR020846">
    <property type="entry name" value="MFS_dom"/>
</dbReference>
<keyword evidence="4 7" id="KW-1133">Transmembrane helix</keyword>
<keyword evidence="5 7" id="KW-0472">Membrane</keyword>
<feature type="transmembrane region" description="Helical" evidence="7">
    <location>
        <begin position="256"/>
        <end position="274"/>
    </location>
</feature>
<dbReference type="Gene3D" id="1.20.1250.20">
    <property type="entry name" value="MFS general substrate transporter like domains"/>
    <property type="match status" value="1"/>
</dbReference>
<feature type="transmembrane region" description="Helical" evidence="7">
    <location>
        <begin position="325"/>
        <end position="343"/>
    </location>
</feature>
<accession>A0A3M9MGS8</accession>
<feature type="transmembrane region" description="Helical" evidence="7">
    <location>
        <begin position="231"/>
        <end position="250"/>
    </location>
</feature>
<dbReference type="Proteomes" id="UP000271678">
    <property type="component" value="Unassembled WGS sequence"/>
</dbReference>
<feature type="transmembrane region" description="Helical" evidence="7">
    <location>
        <begin position="99"/>
        <end position="118"/>
    </location>
</feature>
<dbReference type="GO" id="GO:0005886">
    <property type="term" value="C:plasma membrane"/>
    <property type="evidence" value="ECO:0007669"/>
    <property type="project" value="UniProtKB-SubCell"/>
</dbReference>
<evidence type="ECO:0000259" key="8">
    <source>
        <dbReference type="PROSITE" id="PS50850"/>
    </source>
</evidence>
<evidence type="ECO:0000256" key="7">
    <source>
        <dbReference type="SAM" id="Phobius"/>
    </source>
</evidence>
<feature type="transmembrane region" description="Helical" evidence="7">
    <location>
        <begin position="355"/>
        <end position="373"/>
    </location>
</feature>
<feature type="transmembrane region" description="Helical" evidence="7">
    <location>
        <begin position="50"/>
        <end position="79"/>
    </location>
</feature>
<evidence type="ECO:0000256" key="1">
    <source>
        <dbReference type="ARBA" id="ARBA00004429"/>
    </source>
</evidence>
<sequence>MTPSRTPSSQTPFPPTSPPPGSGDGVNPFGWRFVTPLYVGSALNPINSSLIATALVPIAAGIHVSVGQTAILVSCLYLASAIAQPTGGKLGEVFGPRRVFLAGILLVLAGGILGGLSHTLGELTVARILIGIGTSGGYPSAMLIVRRRAQDAGLSAPPGGVLGGLQIAGTATAALGLPIGGVIVDAFGWRSTFLINVPVTIIAFLVTLLWLPRDPLAERLGTRTVLSRIDLTGILLFAAALSGLMIFLDALPTPRWAYLAAAVVLAVALVLWERTVTTPFLDVRLLTRNLALTRTYLRFGLTSLCVYTVLYGLSDWLEVTRHYDSRTVGLLILPMSGLSAILMRPVASRNLIRSALYAAALASLAGSIGIMLLGTGTPIILVIALTLVFGVALGTFAPANQTALYQQADPDQIGTAAGLLRTFGYIGSVASSALISIFFRTSVTDAGLHTIGAVMTGASILGVLLLVADRQLRHRHAAS</sequence>
<dbReference type="GO" id="GO:0022857">
    <property type="term" value="F:transmembrane transporter activity"/>
    <property type="evidence" value="ECO:0007669"/>
    <property type="project" value="InterPro"/>
</dbReference>
<name>A0A3M9MGS8_9MICO</name>
<feature type="transmembrane region" description="Helical" evidence="7">
    <location>
        <begin position="418"/>
        <end position="440"/>
    </location>
</feature>
<comment type="caution">
    <text evidence="9">The sequence shown here is derived from an EMBL/GenBank/DDBJ whole genome shotgun (WGS) entry which is preliminary data.</text>
</comment>
<dbReference type="SUPFAM" id="SSF103473">
    <property type="entry name" value="MFS general substrate transporter"/>
    <property type="match status" value="1"/>
</dbReference>
<proteinExistence type="predicted"/>
<evidence type="ECO:0000256" key="6">
    <source>
        <dbReference type="SAM" id="MobiDB-lite"/>
    </source>
</evidence>
<feature type="region of interest" description="Disordered" evidence="6">
    <location>
        <begin position="1"/>
        <end position="25"/>
    </location>
</feature>
<feature type="compositionally biased region" description="Pro residues" evidence="6">
    <location>
        <begin position="12"/>
        <end position="21"/>
    </location>
</feature>
<feature type="compositionally biased region" description="Low complexity" evidence="6">
    <location>
        <begin position="1"/>
        <end position="11"/>
    </location>
</feature>
<feature type="transmembrane region" description="Helical" evidence="7">
    <location>
        <begin position="193"/>
        <end position="211"/>
    </location>
</feature>
<organism evidence="9 10">
    <name type="scientific">Flexivirga caeni</name>
    <dbReference type="NCBI Taxonomy" id="2294115"/>
    <lineage>
        <taxon>Bacteria</taxon>
        <taxon>Bacillati</taxon>
        <taxon>Actinomycetota</taxon>
        <taxon>Actinomycetes</taxon>
        <taxon>Micrococcales</taxon>
        <taxon>Dermacoccaceae</taxon>
        <taxon>Flexivirga</taxon>
    </lineage>
</organism>
<comment type="subcellular location">
    <subcellularLocation>
        <location evidence="1">Cell inner membrane</location>
        <topology evidence="1">Multi-pass membrane protein</topology>
    </subcellularLocation>
</comment>
<feature type="transmembrane region" description="Helical" evidence="7">
    <location>
        <begin position="295"/>
        <end position="313"/>
    </location>
</feature>
<evidence type="ECO:0000313" key="9">
    <source>
        <dbReference type="EMBL" id="RNI24726.1"/>
    </source>
</evidence>
<dbReference type="OrthoDB" id="3281800at2"/>
<keyword evidence="3 7" id="KW-0812">Transmembrane</keyword>
<evidence type="ECO:0000256" key="4">
    <source>
        <dbReference type="ARBA" id="ARBA00022989"/>
    </source>
</evidence>
<evidence type="ECO:0000256" key="5">
    <source>
        <dbReference type="ARBA" id="ARBA00023136"/>
    </source>
</evidence>
<dbReference type="EMBL" id="RJJQ01000002">
    <property type="protein sequence ID" value="RNI24726.1"/>
    <property type="molecule type" value="Genomic_DNA"/>
</dbReference>
<dbReference type="InterPro" id="IPR011701">
    <property type="entry name" value="MFS"/>
</dbReference>
<feature type="transmembrane region" description="Helical" evidence="7">
    <location>
        <begin position="379"/>
        <end position="397"/>
    </location>
</feature>
<evidence type="ECO:0000256" key="2">
    <source>
        <dbReference type="ARBA" id="ARBA00022448"/>
    </source>
</evidence>
<keyword evidence="10" id="KW-1185">Reference proteome</keyword>
<dbReference type="PANTHER" id="PTHR23501">
    <property type="entry name" value="MAJOR FACILITATOR SUPERFAMILY"/>
    <property type="match status" value="1"/>
</dbReference>
<evidence type="ECO:0000313" key="10">
    <source>
        <dbReference type="Proteomes" id="UP000271678"/>
    </source>
</evidence>
<dbReference type="RefSeq" id="WP_123270018.1">
    <property type="nucleotide sequence ID" value="NZ_RJJQ01000002.1"/>
</dbReference>
<dbReference type="AlphaFoldDB" id="A0A3M9MGS8"/>
<dbReference type="PANTHER" id="PTHR23501:SF191">
    <property type="entry name" value="VACUOLAR BASIC AMINO ACID TRANSPORTER 4"/>
    <property type="match status" value="1"/>
</dbReference>
<dbReference type="PROSITE" id="PS50850">
    <property type="entry name" value="MFS"/>
    <property type="match status" value="1"/>
</dbReference>
<gene>
    <name evidence="9" type="ORF">EFY87_03240</name>
</gene>